<evidence type="ECO:0000256" key="3">
    <source>
        <dbReference type="ARBA" id="ARBA00022741"/>
    </source>
</evidence>
<dbReference type="InterPro" id="IPR000432">
    <property type="entry name" value="DNA_mismatch_repair_MutS_C"/>
</dbReference>
<evidence type="ECO:0000256" key="11">
    <source>
        <dbReference type="SAM" id="Coils"/>
    </source>
</evidence>
<sequence length="841" mass="94616">MTSEAKITPMMAQWHACKKKAGTALLFFRMGDFYEAFYDDAIVLAKELELTLTTRQEIPMAGVPHHTCDTYIDRLVAKGFRIAVAEQTSDPKTSKGLVERDVTRIVTPGTLVNSSLLSENANNYFASVTQVGSVLGLAFLDLTTADFRVVEFESEQELQGELYRLQPSELLTSKKFSDKHALLIADLQHSLNLLINTEDDWRFEHQITTEFLISHLKVHTLDGFGLKGMAAGINASGALLHYLRDTLNLSIDHINTISTYSTNEYMTLDRMTQTNLELTRSLQDGTRKHTLLSILDQTCTPMGGRLILQWLKRPLLCMKTIQARQDAVQSFIERDWTHDQLKASLEDVRDIERLMMKVSANYASPKDIAALRHSIEPLGKIKSLLREPAAASSLIQTHEKQLNPLPELISLIANALVDEPPQKLSDGNIFRKGFHQELDEIREISANSKSWLNNYQNKLREELDIKNLKVGFNRMFGYYIEVSKGQAGKVPESFERRQTLVNAERFITKDLKEYEQKVLTAEEKISSIEQELFQQLRTEVTRYADIVIKTAQSLAIIDCLQALAEAARLHGYQRPEIDQSQRLEITEGRHPVIEAVNMNEKFVPNDTLLDDENNRLLLITGPNMAGKSTYIRQVALITIMAQIGSFVPAKTAHIGLVDKVFTRIGASDDLSRGQSTFMVEMTETANILNNATDRSLVILDEIGRGTSTYDGISIAWSVAEFLLTEEGSTARTLFATHYCELTKLEEKIPGAVNYNVAVHESEDSIIFLRKIVKGGTDKSYGIHVARLAGLPLPVIERAKEILIHLEENANRKSTFEPSKPKRKAKARPNANEYQLTFFGAS</sequence>
<evidence type="ECO:0000256" key="6">
    <source>
        <dbReference type="ARBA" id="ARBA00023125"/>
    </source>
</evidence>
<dbReference type="NCBIfam" id="TIGR01070">
    <property type="entry name" value="mutS1"/>
    <property type="match status" value="1"/>
</dbReference>
<dbReference type="AlphaFoldDB" id="D6YRK9"/>
<protein>
    <recommendedName>
        <fullName evidence="2 9">DNA mismatch repair protein MutS</fullName>
    </recommendedName>
</protein>
<feature type="binding site" evidence="9">
    <location>
        <begin position="621"/>
        <end position="628"/>
    </location>
    <ligand>
        <name>ATP</name>
        <dbReference type="ChEBI" id="CHEBI:30616"/>
    </ligand>
</feature>
<dbReference type="GO" id="GO:0140664">
    <property type="term" value="F:ATP-dependent DNA damage sensor activity"/>
    <property type="evidence" value="ECO:0007669"/>
    <property type="project" value="InterPro"/>
</dbReference>
<dbReference type="InterPro" id="IPR036187">
    <property type="entry name" value="DNA_mismatch_repair_MutS_sf"/>
</dbReference>
<evidence type="ECO:0000256" key="8">
    <source>
        <dbReference type="ARBA" id="ARBA00024647"/>
    </source>
</evidence>
<evidence type="ECO:0000256" key="10">
    <source>
        <dbReference type="RuleBase" id="RU003756"/>
    </source>
</evidence>
<dbReference type="SMART" id="SM00533">
    <property type="entry name" value="MUTSd"/>
    <property type="match status" value="1"/>
</dbReference>
<evidence type="ECO:0000259" key="12">
    <source>
        <dbReference type="PROSITE" id="PS00486"/>
    </source>
</evidence>
<proteinExistence type="inferred from homology"/>
<dbReference type="SUPFAM" id="SSF52540">
    <property type="entry name" value="P-loop containing nucleoside triphosphate hydrolases"/>
    <property type="match status" value="1"/>
</dbReference>
<keyword evidence="11" id="KW-0175">Coiled coil</keyword>
<dbReference type="Pfam" id="PF05192">
    <property type="entry name" value="MutS_III"/>
    <property type="match status" value="1"/>
</dbReference>
<dbReference type="Pfam" id="PF01624">
    <property type="entry name" value="MutS_I"/>
    <property type="match status" value="1"/>
</dbReference>
<dbReference type="PROSITE" id="PS00486">
    <property type="entry name" value="DNA_MISMATCH_REPAIR_2"/>
    <property type="match status" value="1"/>
</dbReference>
<dbReference type="SUPFAM" id="SSF53150">
    <property type="entry name" value="DNA repair protein MutS, domain II"/>
    <property type="match status" value="1"/>
</dbReference>
<dbReference type="SMART" id="SM00534">
    <property type="entry name" value="MUTSac"/>
    <property type="match status" value="1"/>
</dbReference>
<dbReference type="Pfam" id="PF05190">
    <property type="entry name" value="MutS_IV"/>
    <property type="match status" value="1"/>
</dbReference>
<evidence type="ECO:0000256" key="9">
    <source>
        <dbReference type="HAMAP-Rule" id="MF_00096"/>
    </source>
</evidence>
<evidence type="ECO:0000313" key="14">
    <source>
        <dbReference type="Proteomes" id="UP000001505"/>
    </source>
</evidence>
<dbReference type="Pfam" id="PF05188">
    <property type="entry name" value="MutS_II"/>
    <property type="match status" value="1"/>
</dbReference>
<dbReference type="SUPFAM" id="SSF55271">
    <property type="entry name" value="DNA repair protein MutS, domain I"/>
    <property type="match status" value="1"/>
</dbReference>
<dbReference type="InterPro" id="IPR027417">
    <property type="entry name" value="P-loop_NTPase"/>
</dbReference>
<dbReference type="Pfam" id="PF00488">
    <property type="entry name" value="MutS_V"/>
    <property type="match status" value="1"/>
</dbReference>
<dbReference type="NCBIfam" id="NF003810">
    <property type="entry name" value="PRK05399.1"/>
    <property type="match status" value="1"/>
</dbReference>
<keyword evidence="7 9" id="KW-0234">DNA repair</keyword>
<dbReference type="EMBL" id="CP001928">
    <property type="protein sequence ID" value="ADI38704.1"/>
    <property type="molecule type" value="Genomic_DNA"/>
</dbReference>
<dbReference type="Gene3D" id="1.10.1420.10">
    <property type="match status" value="2"/>
</dbReference>
<name>D6YRK9_WADCW</name>
<dbReference type="PANTHER" id="PTHR11361:SF34">
    <property type="entry name" value="DNA MISMATCH REPAIR PROTEIN MSH1, MITOCHONDRIAL"/>
    <property type="match status" value="1"/>
</dbReference>
<dbReference type="InterPro" id="IPR007695">
    <property type="entry name" value="DNA_mismatch_repair_MutS-lik_N"/>
</dbReference>
<keyword evidence="3 9" id="KW-0547">Nucleotide-binding</keyword>
<evidence type="ECO:0000256" key="5">
    <source>
        <dbReference type="ARBA" id="ARBA00022840"/>
    </source>
</evidence>
<feature type="coiled-coil region" evidence="11">
    <location>
        <begin position="504"/>
        <end position="531"/>
    </location>
</feature>
<dbReference type="GO" id="GO:0005829">
    <property type="term" value="C:cytosol"/>
    <property type="evidence" value="ECO:0007669"/>
    <property type="project" value="TreeGrafter"/>
</dbReference>
<dbReference type="InterPro" id="IPR007696">
    <property type="entry name" value="DNA_mismatch_repair_MutS_core"/>
</dbReference>
<dbReference type="InterPro" id="IPR045076">
    <property type="entry name" value="MutS"/>
</dbReference>
<dbReference type="InterPro" id="IPR016151">
    <property type="entry name" value="DNA_mismatch_repair_MutS_N"/>
</dbReference>
<dbReference type="InterPro" id="IPR017261">
    <property type="entry name" value="DNA_mismatch_repair_MutS/MSH"/>
</dbReference>
<dbReference type="PANTHER" id="PTHR11361">
    <property type="entry name" value="DNA MISMATCH REPAIR PROTEIN MUTS FAMILY MEMBER"/>
    <property type="match status" value="1"/>
</dbReference>
<dbReference type="Gene3D" id="3.40.50.300">
    <property type="entry name" value="P-loop containing nucleotide triphosphate hydrolases"/>
    <property type="match status" value="1"/>
</dbReference>
<organism evidence="13 14">
    <name type="scientific">Waddlia chondrophila (strain ATCC VR-1470 / WSU 86-1044)</name>
    <dbReference type="NCBI Taxonomy" id="716544"/>
    <lineage>
        <taxon>Bacteria</taxon>
        <taxon>Pseudomonadati</taxon>
        <taxon>Chlamydiota</taxon>
        <taxon>Chlamydiia</taxon>
        <taxon>Parachlamydiales</taxon>
        <taxon>Waddliaceae</taxon>
        <taxon>Waddlia</taxon>
    </lineage>
</organism>
<evidence type="ECO:0000256" key="1">
    <source>
        <dbReference type="ARBA" id="ARBA00006271"/>
    </source>
</evidence>
<dbReference type="InterPro" id="IPR007860">
    <property type="entry name" value="DNA_mmatch_repair_MutS_con_dom"/>
</dbReference>
<dbReference type="HAMAP" id="MF_00096">
    <property type="entry name" value="MutS"/>
    <property type="match status" value="1"/>
</dbReference>
<keyword evidence="4 9" id="KW-0227">DNA damage</keyword>
<dbReference type="GO" id="GO:0005524">
    <property type="term" value="F:ATP binding"/>
    <property type="evidence" value="ECO:0007669"/>
    <property type="project" value="UniProtKB-UniRule"/>
</dbReference>
<dbReference type="GO" id="GO:0003684">
    <property type="term" value="F:damaged DNA binding"/>
    <property type="evidence" value="ECO:0007669"/>
    <property type="project" value="UniProtKB-UniRule"/>
</dbReference>
<dbReference type="InterPro" id="IPR005748">
    <property type="entry name" value="DNA_mismatch_repair_MutS"/>
</dbReference>
<dbReference type="CDD" id="cd03284">
    <property type="entry name" value="ABC_MutS1"/>
    <property type="match status" value="1"/>
</dbReference>
<gene>
    <name evidence="9 13" type="primary">mutS</name>
    <name evidence="13" type="ordered locus">wcw_1353</name>
</gene>
<dbReference type="HOGENOM" id="CLU_002472_4_0_0"/>
<feature type="domain" description="DNA mismatch repair proteins mutS family" evidence="12">
    <location>
        <begin position="695"/>
        <end position="711"/>
    </location>
</feature>
<dbReference type="Gene3D" id="3.30.420.110">
    <property type="entry name" value="MutS, connector domain"/>
    <property type="match status" value="1"/>
</dbReference>
<dbReference type="eggNOG" id="COG0249">
    <property type="taxonomic scope" value="Bacteria"/>
</dbReference>
<keyword evidence="5 9" id="KW-0067">ATP-binding</keyword>
<accession>D6YRK9</accession>
<comment type="similarity">
    <text evidence="1 9 10">Belongs to the DNA mismatch repair MutS family.</text>
</comment>
<evidence type="ECO:0000256" key="2">
    <source>
        <dbReference type="ARBA" id="ARBA00021982"/>
    </source>
</evidence>
<dbReference type="GO" id="GO:0030983">
    <property type="term" value="F:mismatched DNA binding"/>
    <property type="evidence" value="ECO:0007669"/>
    <property type="project" value="InterPro"/>
</dbReference>
<dbReference type="Gene3D" id="3.40.1170.10">
    <property type="entry name" value="DNA repair protein MutS, domain I"/>
    <property type="match status" value="1"/>
</dbReference>
<dbReference type="InterPro" id="IPR007861">
    <property type="entry name" value="DNA_mismatch_repair_MutS_clamp"/>
</dbReference>
<dbReference type="FunFam" id="3.40.50.300:FF:001579">
    <property type="entry name" value="DNA mismatch repair protein MutS"/>
    <property type="match status" value="1"/>
</dbReference>
<reference evidence="13 14" key="1">
    <citation type="journal article" date="2010" name="PLoS ONE">
        <title>The Waddlia genome: a window into chlamydial biology.</title>
        <authorList>
            <person name="Bertelli C."/>
            <person name="Collyn F."/>
            <person name="Croxatto A."/>
            <person name="Ruckert C."/>
            <person name="Polkinghorne A."/>
            <person name="Kebbi-Beghdadi C."/>
            <person name="Goesmann A."/>
            <person name="Vaughan L."/>
            <person name="Greub G."/>
        </authorList>
    </citation>
    <scope>NUCLEOTIDE SEQUENCE [LARGE SCALE GENOMIC DNA]</scope>
    <source>
        <strain evidence="14">ATCC VR-1470 / WSU 86-1044</strain>
    </source>
</reference>
<dbReference type="RefSeq" id="WP_013182415.1">
    <property type="nucleotide sequence ID" value="NC_014225.1"/>
</dbReference>
<evidence type="ECO:0000313" key="13">
    <source>
        <dbReference type="EMBL" id="ADI38704.1"/>
    </source>
</evidence>
<dbReference type="PIRSF" id="PIRSF037677">
    <property type="entry name" value="DNA_mis_repair_Msh6"/>
    <property type="match status" value="1"/>
</dbReference>
<keyword evidence="14" id="KW-1185">Reference proteome</keyword>
<evidence type="ECO:0000256" key="4">
    <source>
        <dbReference type="ARBA" id="ARBA00022763"/>
    </source>
</evidence>
<keyword evidence="6 9" id="KW-0238">DNA-binding</keyword>
<dbReference type="STRING" id="716544.wcw_1353"/>
<dbReference type="SUPFAM" id="SSF48334">
    <property type="entry name" value="DNA repair protein MutS, domain III"/>
    <property type="match status" value="1"/>
</dbReference>
<dbReference type="InterPro" id="IPR036678">
    <property type="entry name" value="MutS_con_dom_sf"/>
</dbReference>
<dbReference type="KEGG" id="wch:wcw_1353"/>
<evidence type="ECO:0000256" key="7">
    <source>
        <dbReference type="ARBA" id="ARBA00023204"/>
    </source>
</evidence>
<dbReference type="GO" id="GO:0006298">
    <property type="term" value="P:mismatch repair"/>
    <property type="evidence" value="ECO:0007669"/>
    <property type="project" value="UniProtKB-UniRule"/>
</dbReference>
<dbReference type="Proteomes" id="UP000001505">
    <property type="component" value="Chromosome"/>
</dbReference>
<comment type="function">
    <text evidence="8 9">This protein is involved in the repair of mismatches in DNA. It is possible that it carries out the mismatch recognition step. This protein has a weak ATPase activity.</text>
</comment>